<evidence type="ECO:0000256" key="2">
    <source>
        <dbReference type="ARBA" id="ARBA00022603"/>
    </source>
</evidence>
<dbReference type="Gene3D" id="3.30.70.1170">
    <property type="entry name" value="Sun protein, domain 3"/>
    <property type="match status" value="1"/>
</dbReference>
<dbReference type="Pfam" id="PF17125">
    <property type="entry name" value="Methyltr_RsmF_N"/>
    <property type="match status" value="1"/>
</dbReference>
<feature type="binding site" evidence="6">
    <location>
        <begin position="113"/>
        <end position="119"/>
    </location>
    <ligand>
        <name>S-adenosyl-L-methionine</name>
        <dbReference type="ChEBI" id="CHEBI:59789"/>
    </ligand>
</feature>
<dbReference type="Pfam" id="PF01189">
    <property type="entry name" value="Methyltr_RsmB-F"/>
    <property type="match status" value="1"/>
</dbReference>
<dbReference type="PROSITE" id="PS51686">
    <property type="entry name" value="SAM_MT_RSMB_NOP"/>
    <property type="match status" value="1"/>
</dbReference>
<dbReference type="InterPro" id="IPR023267">
    <property type="entry name" value="RCMT"/>
</dbReference>
<evidence type="ECO:0000259" key="8">
    <source>
        <dbReference type="PROSITE" id="PS51686"/>
    </source>
</evidence>
<evidence type="ECO:0000256" key="7">
    <source>
        <dbReference type="SAM" id="MobiDB-lite"/>
    </source>
</evidence>
<dbReference type="InterPro" id="IPR001678">
    <property type="entry name" value="MeTrfase_RsmB-F_NOP2_dom"/>
</dbReference>
<dbReference type="Gene3D" id="3.40.50.150">
    <property type="entry name" value="Vaccinia Virus protein VP39"/>
    <property type="match status" value="1"/>
</dbReference>
<evidence type="ECO:0000313" key="9">
    <source>
        <dbReference type="EMBL" id="MBO8484963.1"/>
    </source>
</evidence>
<evidence type="ECO:0000256" key="4">
    <source>
        <dbReference type="ARBA" id="ARBA00022691"/>
    </source>
</evidence>
<organism evidence="9 10">
    <name type="scientific">Candidatus Cryptobacteroides excrementavium</name>
    <dbReference type="NCBI Taxonomy" id="2840759"/>
    <lineage>
        <taxon>Bacteria</taxon>
        <taxon>Pseudomonadati</taxon>
        <taxon>Bacteroidota</taxon>
        <taxon>Bacteroidia</taxon>
        <taxon>Bacteroidales</taxon>
        <taxon>Candidatus Cryptobacteroides</taxon>
    </lineage>
</organism>
<evidence type="ECO:0000256" key="3">
    <source>
        <dbReference type="ARBA" id="ARBA00022679"/>
    </source>
</evidence>
<dbReference type="Gene3D" id="2.30.130.60">
    <property type="match status" value="1"/>
</dbReference>
<dbReference type="PANTHER" id="PTHR22807:SF30">
    <property type="entry name" value="28S RRNA (CYTOSINE(4447)-C(5))-METHYLTRANSFERASE-RELATED"/>
    <property type="match status" value="1"/>
</dbReference>
<dbReference type="InterPro" id="IPR049560">
    <property type="entry name" value="MeTrfase_RsmB-F_NOP2_cat"/>
</dbReference>
<protein>
    <submittedName>
        <fullName evidence="9">rRNA cytosine-C5-methyltransferase</fullName>
    </submittedName>
</protein>
<dbReference type="Proteomes" id="UP000823750">
    <property type="component" value="Unassembled WGS sequence"/>
</dbReference>
<keyword evidence="5 6" id="KW-0694">RNA-binding</keyword>
<feature type="region of interest" description="Disordered" evidence="7">
    <location>
        <begin position="306"/>
        <end position="328"/>
    </location>
</feature>
<evidence type="ECO:0000256" key="1">
    <source>
        <dbReference type="ARBA" id="ARBA00022490"/>
    </source>
</evidence>
<feature type="active site" description="Nucleophile" evidence="6">
    <location>
        <position position="238"/>
    </location>
</feature>
<dbReference type="InterPro" id="IPR027391">
    <property type="entry name" value="Nol1_Nop2_Fmu_2"/>
</dbReference>
<dbReference type="GO" id="GO:0003723">
    <property type="term" value="F:RNA binding"/>
    <property type="evidence" value="ECO:0007669"/>
    <property type="project" value="UniProtKB-UniRule"/>
</dbReference>
<reference evidence="9" key="1">
    <citation type="submission" date="2020-10" db="EMBL/GenBank/DDBJ databases">
        <authorList>
            <person name="Gilroy R."/>
        </authorList>
    </citation>
    <scope>NUCLEOTIDE SEQUENCE</scope>
    <source>
        <strain evidence="9">B2-16538</strain>
    </source>
</reference>
<feature type="binding site" evidence="6">
    <location>
        <position position="168"/>
    </location>
    <ligand>
        <name>S-adenosyl-L-methionine</name>
        <dbReference type="ChEBI" id="CHEBI:59789"/>
    </ligand>
</feature>
<dbReference type="EMBL" id="JADILX010000018">
    <property type="protein sequence ID" value="MBO8484963.1"/>
    <property type="molecule type" value="Genomic_DNA"/>
</dbReference>
<feature type="domain" description="SAM-dependent MTase RsmB/NOP-type" evidence="8">
    <location>
        <begin position="1"/>
        <end position="301"/>
    </location>
</feature>
<accession>A0A9D9J1L1</accession>
<feature type="binding site" evidence="6">
    <location>
        <position position="141"/>
    </location>
    <ligand>
        <name>S-adenosyl-L-methionine</name>
        <dbReference type="ChEBI" id="CHEBI:59789"/>
    </ligand>
</feature>
<keyword evidence="2 6" id="KW-0489">Methyltransferase</keyword>
<sequence length="473" mass="51352">MIFDKSFGKYLEEAIGHENALIAFSAFEQPPSVSVRLNPSKPGAGFGCRTQDVPWSRYGLMLEERPAFTLDPYFHAGGYYVQDSSSMFTGHIFRRIAEKYIHQDRPVRVLDLCAAPGGKTTDLAASLRLMTGNRFLLAANEVMRQRAGTLADNLAAWGDPNVLAASSDPGRWGAMQGMFDIILADVPCSGEGMFRKDPDALAQWSEAAVSLCQARQRRIIADVWDALAEGGTLIYSTCTFNRYENDLNIKWICDTLGASPAIPAGEDTGTCHGVLKTEYGFLLVPGLVKGEGQYCSAVTKITGAGRQEKDTASKRSSAGRRSAKGESQAIRQIPAGLFTEEVRLADKGGRIEAVPEVVANDVSRISSFVNVLCAGCNAGTVKGKDFVPASDLALSTILSPKAFPSIEADLETALAYLHRDQINPPCPDKGFIKICYRGMPLGLIKNIGTRCNNLYPASRRIRMDIPPAFRHKG</sequence>
<dbReference type="PANTHER" id="PTHR22807">
    <property type="entry name" value="NOP2 YEAST -RELATED NOL1/NOP2/FMU SUN DOMAIN-CONTAINING"/>
    <property type="match status" value="1"/>
</dbReference>
<evidence type="ECO:0000256" key="5">
    <source>
        <dbReference type="ARBA" id="ARBA00022884"/>
    </source>
</evidence>
<proteinExistence type="inferred from homology"/>
<dbReference type="GO" id="GO:0001510">
    <property type="term" value="P:RNA methylation"/>
    <property type="evidence" value="ECO:0007669"/>
    <property type="project" value="InterPro"/>
</dbReference>
<keyword evidence="1" id="KW-0963">Cytoplasm</keyword>
<dbReference type="InterPro" id="IPR029063">
    <property type="entry name" value="SAM-dependent_MTases_sf"/>
</dbReference>
<comment type="similarity">
    <text evidence="6">Belongs to the class I-like SAM-binding methyltransferase superfamily. RsmB/NOP family.</text>
</comment>
<dbReference type="SUPFAM" id="SSF53335">
    <property type="entry name" value="S-adenosyl-L-methionine-dependent methyltransferases"/>
    <property type="match status" value="1"/>
</dbReference>
<comment type="caution">
    <text evidence="9">The sequence shown here is derived from an EMBL/GenBank/DDBJ whole genome shotgun (WGS) entry which is preliminary data.</text>
</comment>
<dbReference type="GO" id="GO:0008173">
    <property type="term" value="F:RNA methyltransferase activity"/>
    <property type="evidence" value="ECO:0007669"/>
    <property type="project" value="InterPro"/>
</dbReference>
<dbReference type="InterPro" id="IPR031341">
    <property type="entry name" value="Methyltr_RsmF_N"/>
</dbReference>
<gene>
    <name evidence="9" type="ORF">IAB78_00870</name>
</gene>
<dbReference type="PRINTS" id="PR02008">
    <property type="entry name" value="RCMTFAMILY"/>
</dbReference>
<dbReference type="Pfam" id="PF13636">
    <property type="entry name" value="Methyltranf_PUA"/>
    <property type="match status" value="1"/>
</dbReference>
<feature type="binding site" evidence="6">
    <location>
        <position position="185"/>
    </location>
    <ligand>
        <name>S-adenosyl-L-methionine</name>
        <dbReference type="ChEBI" id="CHEBI:59789"/>
    </ligand>
</feature>
<dbReference type="AlphaFoldDB" id="A0A9D9J1L1"/>
<keyword evidence="4 6" id="KW-0949">S-adenosyl-L-methionine</keyword>
<reference evidence="9" key="2">
    <citation type="journal article" date="2021" name="PeerJ">
        <title>Extensive microbial diversity within the chicken gut microbiome revealed by metagenomics and culture.</title>
        <authorList>
            <person name="Gilroy R."/>
            <person name="Ravi A."/>
            <person name="Getino M."/>
            <person name="Pursley I."/>
            <person name="Horton D.L."/>
            <person name="Alikhan N.F."/>
            <person name="Baker D."/>
            <person name="Gharbi K."/>
            <person name="Hall N."/>
            <person name="Watson M."/>
            <person name="Adriaenssens E.M."/>
            <person name="Foster-Nyarko E."/>
            <person name="Jarju S."/>
            <person name="Secka A."/>
            <person name="Antonio M."/>
            <person name="Oren A."/>
            <person name="Chaudhuri R.R."/>
            <person name="La Ragione R."/>
            <person name="Hildebrand F."/>
            <person name="Pallen M.J."/>
        </authorList>
    </citation>
    <scope>NUCLEOTIDE SEQUENCE</scope>
    <source>
        <strain evidence="9">B2-16538</strain>
    </source>
</reference>
<name>A0A9D9J1L1_9BACT</name>
<evidence type="ECO:0000313" key="10">
    <source>
        <dbReference type="Proteomes" id="UP000823750"/>
    </source>
</evidence>
<keyword evidence="3 6" id="KW-0808">Transferase</keyword>
<evidence type="ECO:0000256" key="6">
    <source>
        <dbReference type="PROSITE-ProRule" id="PRU01023"/>
    </source>
</evidence>